<dbReference type="Gene3D" id="3.90.79.10">
    <property type="entry name" value="Nucleoside Triphosphate Pyrophosphohydrolase"/>
    <property type="match status" value="1"/>
</dbReference>
<dbReference type="SUPFAM" id="SSF55811">
    <property type="entry name" value="Nudix"/>
    <property type="match status" value="1"/>
</dbReference>
<proteinExistence type="predicted"/>
<name>K1ZIU4_9BACT</name>
<dbReference type="InterPro" id="IPR000086">
    <property type="entry name" value="NUDIX_hydrolase_dom"/>
</dbReference>
<dbReference type="EMBL" id="AMFJ01028901">
    <property type="protein sequence ID" value="EKD44353.1"/>
    <property type="molecule type" value="Genomic_DNA"/>
</dbReference>
<feature type="domain" description="Nudix hydrolase" evidence="1">
    <location>
        <begin position="67"/>
        <end position="215"/>
    </location>
</feature>
<accession>K1ZIU4</accession>
<dbReference type="PROSITE" id="PS51462">
    <property type="entry name" value="NUDIX"/>
    <property type="match status" value="1"/>
</dbReference>
<dbReference type="GO" id="GO:0003824">
    <property type="term" value="F:catalytic activity"/>
    <property type="evidence" value="ECO:0007669"/>
    <property type="project" value="UniProtKB-ARBA"/>
</dbReference>
<comment type="caution">
    <text evidence="2">The sequence shown here is derived from an EMBL/GenBank/DDBJ whole genome shotgun (WGS) entry which is preliminary data.</text>
</comment>
<gene>
    <name evidence="2" type="ORF">ACD_71C00170G0007</name>
</gene>
<dbReference type="PANTHER" id="PTHR10885">
    <property type="entry name" value="ISOPENTENYL-DIPHOSPHATE DELTA-ISOMERASE"/>
    <property type="match status" value="1"/>
</dbReference>
<reference evidence="2" key="1">
    <citation type="journal article" date="2012" name="Science">
        <title>Fermentation, hydrogen, and sulfur metabolism in multiple uncultivated bacterial phyla.</title>
        <authorList>
            <person name="Wrighton K.C."/>
            <person name="Thomas B.C."/>
            <person name="Sharon I."/>
            <person name="Miller C.S."/>
            <person name="Castelle C.J."/>
            <person name="VerBerkmoes N.C."/>
            <person name="Wilkins M.J."/>
            <person name="Hettich R.L."/>
            <person name="Lipton M.S."/>
            <person name="Williams K.H."/>
            <person name="Long P.E."/>
            <person name="Banfield J.F."/>
        </authorList>
    </citation>
    <scope>NUCLEOTIDE SEQUENCE [LARGE SCALE GENOMIC DNA]</scope>
</reference>
<dbReference type="InterPro" id="IPR015797">
    <property type="entry name" value="NUDIX_hydrolase-like_dom_sf"/>
</dbReference>
<dbReference type="Pfam" id="PF00293">
    <property type="entry name" value="NUDIX"/>
    <property type="match status" value="1"/>
</dbReference>
<protein>
    <recommendedName>
        <fullName evidence="1">Nudix hydrolase domain-containing protein</fullName>
    </recommendedName>
</protein>
<organism evidence="2">
    <name type="scientific">uncultured bacterium</name>
    <name type="common">gcode 4</name>
    <dbReference type="NCBI Taxonomy" id="1234023"/>
    <lineage>
        <taxon>Bacteria</taxon>
        <taxon>environmental samples</taxon>
    </lineage>
</organism>
<dbReference type="PANTHER" id="PTHR10885:SF0">
    <property type="entry name" value="ISOPENTENYL-DIPHOSPHATE DELTA-ISOMERASE"/>
    <property type="match status" value="1"/>
</dbReference>
<evidence type="ECO:0000313" key="2">
    <source>
        <dbReference type="EMBL" id="EKD44353.1"/>
    </source>
</evidence>
<sequence>MWKEIIKTWVDWVKSTISTWGTDVLMETTHTKVAELVDILDKQVYLDTWEIKVIWSVVKAEAHESWEFHQAGHVWIYNSKWEILLQKRTQGKDVDSWLWDISAAWHIEMWESMEKWTLRELREELGEKWINKALKIHQPEHIYTYIEDIKRIIQWKDWHNNELNSVYILKYDWPIEELEKQEEEIESIKFIPLEQFEQEINDPEESKKYVLQWPEYYEKLFKELKKRLKK</sequence>
<evidence type="ECO:0000259" key="1">
    <source>
        <dbReference type="PROSITE" id="PS51462"/>
    </source>
</evidence>
<dbReference type="AlphaFoldDB" id="K1ZIU4"/>